<keyword evidence="1" id="KW-1133">Transmembrane helix</keyword>
<dbReference type="PANTHER" id="PTHR32063">
    <property type="match status" value="1"/>
</dbReference>
<evidence type="ECO:0000313" key="2">
    <source>
        <dbReference type="EMBL" id="QDU56950.1"/>
    </source>
</evidence>
<feature type="transmembrane region" description="Helical" evidence="1">
    <location>
        <begin position="381"/>
        <end position="406"/>
    </location>
</feature>
<dbReference type="InterPro" id="IPR027463">
    <property type="entry name" value="AcrB_DN_DC_subdom"/>
</dbReference>
<dbReference type="PRINTS" id="PR00702">
    <property type="entry name" value="ACRIFLAVINRP"/>
</dbReference>
<dbReference type="Pfam" id="PF00873">
    <property type="entry name" value="ACR_tran"/>
    <property type="match status" value="1"/>
</dbReference>
<dbReference type="GO" id="GO:0005886">
    <property type="term" value="C:plasma membrane"/>
    <property type="evidence" value="ECO:0007669"/>
    <property type="project" value="TreeGrafter"/>
</dbReference>
<protein>
    <submittedName>
        <fullName evidence="2">Cobalt-zinc-cadmium resistance protein CzcA</fullName>
    </submittedName>
</protein>
<organism evidence="2 3">
    <name type="scientific">Aeoliella mucimassa</name>
    <dbReference type="NCBI Taxonomy" id="2527972"/>
    <lineage>
        <taxon>Bacteria</taxon>
        <taxon>Pseudomonadati</taxon>
        <taxon>Planctomycetota</taxon>
        <taxon>Planctomycetia</taxon>
        <taxon>Pirellulales</taxon>
        <taxon>Lacipirellulaceae</taxon>
        <taxon>Aeoliella</taxon>
    </lineage>
</organism>
<feature type="transmembrane region" description="Helical" evidence="1">
    <location>
        <begin position="898"/>
        <end position="918"/>
    </location>
</feature>
<accession>A0A518AQE9</accession>
<gene>
    <name evidence="2" type="primary">czcA_3</name>
    <name evidence="2" type="ORF">Pan181_31620</name>
</gene>
<keyword evidence="1" id="KW-0812">Transmembrane</keyword>
<keyword evidence="1" id="KW-0472">Membrane</keyword>
<dbReference type="RefSeq" id="WP_145247787.1">
    <property type="nucleotide sequence ID" value="NZ_CP036278.1"/>
</dbReference>
<evidence type="ECO:0000313" key="3">
    <source>
        <dbReference type="Proteomes" id="UP000315750"/>
    </source>
</evidence>
<dbReference type="Gene3D" id="3.30.70.1320">
    <property type="entry name" value="Multidrug efflux transporter AcrB pore domain like"/>
    <property type="match status" value="1"/>
</dbReference>
<feature type="transmembrane region" description="Helical" evidence="1">
    <location>
        <begin position="524"/>
        <end position="540"/>
    </location>
</feature>
<feature type="transmembrane region" description="Helical" evidence="1">
    <location>
        <begin position="1001"/>
        <end position="1023"/>
    </location>
</feature>
<dbReference type="Gene3D" id="3.30.70.1430">
    <property type="entry name" value="Multidrug efflux transporter AcrB pore domain"/>
    <property type="match status" value="2"/>
</dbReference>
<dbReference type="PANTHER" id="PTHR32063:SF33">
    <property type="entry name" value="RND SUPERFAMILY EFFLUX PUMP PERMEASE COMPONENT"/>
    <property type="match status" value="1"/>
</dbReference>
<feature type="transmembrane region" description="Helical" evidence="1">
    <location>
        <begin position="873"/>
        <end position="891"/>
    </location>
</feature>
<dbReference type="Gene3D" id="3.30.2090.10">
    <property type="entry name" value="Multidrug efflux transporter AcrB TolC docking domain, DN and DC subdomains"/>
    <property type="match status" value="2"/>
</dbReference>
<feature type="transmembrane region" description="Helical" evidence="1">
    <location>
        <begin position="426"/>
        <end position="446"/>
    </location>
</feature>
<dbReference type="SUPFAM" id="SSF82714">
    <property type="entry name" value="Multidrug efflux transporter AcrB TolC docking domain, DN and DC subdomains"/>
    <property type="match status" value="2"/>
</dbReference>
<dbReference type="KEGG" id="amuc:Pan181_31620"/>
<feature type="transmembrane region" description="Helical" evidence="1">
    <location>
        <begin position="924"/>
        <end position="949"/>
    </location>
</feature>
<evidence type="ECO:0000256" key="1">
    <source>
        <dbReference type="SAM" id="Phobius"/>
    </source>
</evidence>
<feature type="transmembrane region" description="Helical" evidence="1">
    <location>
        <begin position="355"/>
        <end position="375"/>
    </location>
</feature>
<dbReference type="Gene3D" id="1.20.1640.10">
    <property type="entry name" value="Multidrug efflux transporter AcrB transmembrane domain"/>
    <property type="match status" value="2"/>
</dbReference>
<keyword evidence="3" id="KW-1185">Reference proteome</keyword>
<dbReference type="SUPFAM" id="SSF82866">
    <property type="entry name" value="Multidrug efflux transporter AcrB transmembrane domain"/>
    <property type="match status" value="2"/>
</dbReference>
<dbReference type="EMBL" id="CP036278">
    <property type="protein sequence ID" value="QDU56950.1"/>
    <property type="molecule type" value="Genomic_DNA"/>
</dbReference>
<dbReference type="GO" id="GO:0042910">
    <property type="term" value="F:xenobiotic transmembrane transporter activity"/>
    <property type="evidence" value="ECO:0007669"/>
    <property type="project" value="TreeGrafter"/>
</dbReference>
<dbReference type="OrthoDB" id="9806532at2"/>
<dbReference type="Proteomes" id="UP000315750">
    <property type="component" value="Chromosome"/>
</dbReference>
<feature type="transmembrane region" description="Helical" evidence="1">
    <location>
        <begin position="970"/>
        <end position="989"/>
    </location>
</feature>
<reference evidence="2 3" key="1">
    <citation type="submission" date="2019-02" db="EMBL/GenBank/DDBJ databases">
        <title>Deep-cultivation of Planctomycetes and their phenomic and genomic characterization uncovers novel biology.</title>
        <authorList>
            <person name="Wiegand S."/>
            <person name="Jogler M."/>
            <person name="Boedeker C."/>
            <person name="Pinto D."/>
            <person name="Vollmers J."/>
            <person name="Rivas-Marin E."/>
            <person name="Kohn T."/>
            <person name="Peeters S.H."/>
            <person name="Heuer A."/>
            <person name="Rast P."/>
            <person name="Oberbeckmann S."/>
            <person name="Bunk B."/>
            <person name="Jeske O."/>
            <person name="Meyerdierks A."/>
            <person name="Storesund J.E."/>
            <person name="Kallscheuer N."/>
            <person name="Luecker S."/>
            <person name="Lage O.M."/>
            <person name="Pohl T."/>
            <person name="Merkel B.J."/>
            <person name="Hornburger P."/>
            <person name="Mueller R.-W."/>
            <person name="Bruemmer F."/>
            <person name="Labrenz M."/>
            <person name="Spormann A.M."/>
            <person name="Op den Camp H."/>
            <person name="Overmann J."/>
            <person name="Amann R."/>
            <person name="Jetten M.S.M."/>
            <person name="Mascher T."/>
            <person name="Medema M.H."/>
            <person name="Devos D.P."/>
            <person name="Kaster A.-K."/>
            <person name="Ovreas L."/>
            <person name="Rohde M."/>
            <person name="Galperin M.Y."/>
            <person name="Jogler C."/>
        </authorList>
    </citation>
    <scope>NUCLEOTIDE SEQUENCE [LARGE SCALE GENOMIC DNA]</scope>
    <source>
        <strain evidence="2 3">Pan181</strain>
    </source>
</reference>
<dbReference type="Gene3D" id="3.30.70.1440">
    <property type="entry name" value="Multidrug efflux transporter AcrB pore domain"/>
    <property type="match status" value="1"/>
</dbReference>
<feature type="transmembrane region" description="Helical" evidence="1">
    <location>
        <begin position="12"/>
        <end position="31"/>
    </location>
</feature>
<dbReference type="AlphaFoldDB" id="A0A518AQE9"/>
<sequence>MIRWFATNGIAANFMMLAILVAGVYTALYNIPLEVSPERSFETVVVTMTYRGGTAKDVERAILIPMEEALEGVEGIRDIHANGWQGEGRLFIDAEPGTDLRVLLDDVTARIDTITTFPDETERPRISIPDSSNWWEVLSIAVTGHLSPHELREVARKVQEDVIALPGISRAQVQGDRDYEISVEVDTNKLLAYGLSLQDLTDAIQQFSIDLPAGSIDSASGTFIVRTRGQAYSEQEFANIPIHAAAGTDILLGEVATVTDGFVEGEKTVEFNGRPALFVEVLRTGKENAIDISDKVHEYVRTSRSKFPEGIELFIWDDESVEIRGRLTTLVESLAQGSLLVMLLLGLFLRPGLAFWIVAGIPVGFAGGVMLMPWFGVTANVMSLFGFIIVVGIVVDDAIVTGENVYLKMKEGLSPLEAAVQGTHEVATPVTFGALTTMVAFIPLLFFDGSWGDFASQVPPIVAPVLFFSLIESKLILPAHLKHLRPVPRDNFITRIQTSIASSLEYFIEHVYQPTLEVAVRHRISVMAIFAAGMLLMAGYCMSGRMEFIAYPAVEKQRISAELDMPDDTSLETTARYMQRIEDALLQVQKEFIDPGTGESLVLNISKLVGAARIHRDFDKSRGSISFEVLAPSLRSSTGPANSELAARWNELIGPIPEATEFRIRSDSSINRDRNVDNENLNIELRGPMSPEKAEVARKIKRILEEYPEFSSAWANINYGQDELELRLKPLAAELGLTQQRLAQQVRQSFFGEEAQRLQRGVDDIRVMVRLPREERETLHTLETMRIRTPRGADVPLSTVADIVFTKAPSSVDRKNGAEILRCGAQAVDETVDILGIAKEISPQIDALCQENNLSFQFVGYVAEAADAQRQTILGSCLLAFVLYGLLAIALKSLGQPFFVLLAIPFAIIGALLGHIALGITPSYLSVFGMLALAGVAVNDTLVMVDYVNQRMAAGATLREAALQAGARRFRPIMLTSVTTFVGLVPLLMDKSLQGQFLIPMAASLAFGVMFATLVTLFLIPCAQLAADDVGKLLSAAKNWYFRPFRASQANSQPATSSHSPSAE</sequence>
<dbReference type="SUPFAM" id="SSF82693">
    <property type="entry name" value="Multidrug efflux transporter AcrB pore domain, PN1, PN2, PC1 and PC2 subdomains"/>
    <property type="match status" value="2"/>
</dbReference>
<dbReference type="InterPro" id="IPR001036">
    <property type="entry name" value="Acrflvin-R"/>
</dbReference>
<proteinExistence type="predicted"/>
<name>A0A518AQE9_9BACT</name>